<dbReference type="Pfam" id="PF11185">
    <property type="entry name" value="DUF2971"/>
    <property type="match status" value="1"/>
</dbReference>
<proteinExistence type="predicted"/>
<gene>
    <name evidence="1" type="ORF">ASUIS_1188</name>
</gene>
<dbReference type="AlphaFoldDB" id="A0AAD0SQ86"/>
<protein>
    <submittedName>
        <fullName evidence="1">DUF2971 domain-containing protein</fullName>
    </submittedName>
</protein>
<evidence type="ECO:0000313" key="2">
    <source>
        <dbReference type="Proteomes" id="UP000263040"/>
    </source>
</evidence>
<dbReference type="KEGG" id="asui:ASUIS_1188"/>
<reference evidence="1 2" key="1">
    <citation type="submission" date="2018-08" db="EMBL/GenBank/DDBJ databases">
        <title>Complete genome of the Arcobacter suis type strain LMG 26152.</title>
        <authorList>
            <person name="Miller W.G."/>
            <person name="Yee E."/>
            <person name="Bono J.L."/>
        </authorList>
    </citation>
    <scope>NUCLEOTIDE SEQUENCE [LARGE SCALE GENOMIC DNA]</scope>
    <source>
        <strain evidence="1 2">CECT 7833</strain>
    </source>
</reference>
<dbReference type="EMBL" id="CP032100">
    <property type="protein sequence ID" value="AXX89676.1"/>
    <property type="molecule type" value="Genomic_DNA"/>
</dbReference>
<evidence type="ECO:0000313" key="1">
    <source>
        <dbReference type="EMBL" id="AXX89676.1"/>
    </source>
</evidence>
<dbReference type="InterPro" id="IPR021352">
    <property type="entry name" value="DUF2971"/>
</dbReference>
<keyword evidence="2" id="KW-1185">Reference proteome</keyword>
<name>A0AAD0SQ86_9BACT</name>
<accession>A0AAD0SQ86</accession>
<dbReference type="RefSeq" id="WP_118886214.1">
    <property type="nucleotide sequence ID" value="NZ_CP032100.1"/>
</dbReference>
<sequence length="312" mass="37431">MLLFKYVSNLDYILKDGYIRATQLSTLNDPFEANYDENGLKQLVRELDDFYDFDVVDYIEKEKHKIGVISFSESKDNLLMWSHYANEHKGGLIAFYFYESSIISDLVLLDGTWGKSVFDGNCIPVKYRKQPIYKIDKFDRDYSNIYALGIDRLLYEIFQQKSDEWIYEKEHRIILKLEQADRIVIDKEDIKKYEYKKEILFKKLIENNIPIENDFIEFTKDKLYIYLDRIEDKSYRSIFASFFASLAKGNPNIVFLFKISTSRIFSIAYGHRNENIKEYKIEDKYMYFEMLKTNIDKFNYTLGFEKIKDVRK</sequence>
<dbReference type="Proteomes" id="UP000263040">
    <property type="component" value="Chromosome"/>
</dbReference>
<organism evidence="1 2">
    <name type="scientific">Arcobacter suis CECT 7833</name>
    <dbReference type="NCBI Taxonomy" id="663365"/>
    <lineage>
        <taxon>Bacteria</taxon>
        <taxon>Pseudomonadati</taxon>
        <taxon>Campylobacterota</taxon>
        <taxon>Epsilonproteobacteria</taxon>
        <taxon>Campylobacterales</taxon>
        <taxon>Arcobacteraceae</taxon>
        <taxon>Arcobacter</taxon>
    </lineage>
</organism>